<proteinExistence type="predicted"/>
<dbReference type="AlphaFoldDB" id="A0A255YD00"/>
<reference evidence="1 2" key="1">
    <citation type="submission" date="2017-07" db="EMBL/GenBank/DDBJ databases">
        <title>Sandarakinorhabdus cyanobacteriorum sp. nov., a novel bacterium isolated from cyanobacterial aggregates in a eutrophic lake.</title>
        <authorList>
            <person name="Cai H."/>
        </authorList>
    </citation>
    <scope>NUCLEOTIDE SEQUENCE [LARGE SCALE GENOMIC DNA]</scope>
    <source>
        <strain evidence="1 2">TH057</strain>
    </source>
</reference>
<accession>A0A255YD00</accession>
<protein>
    <submittedName>
        <fullName evidence="1">Uncharacterized protein</fullName>
    </submittedName>
</protein>
<name>A0A255YD00_9SPHN</name>
<keyword evidence="2" id="KW-1185">Reference proteome</keyword>
<dbReference type="EMBL" id="NOXT01000115">
    <property type="protein sequence ID" value="OYQ27127.1"/>
    <property type="molecule type" value="Genomic_DNA"/>
</dbReference>
<evidence type="ECO:0000313" key="1">
    <source>
        <dbReference type="EMBL" id="OYQ27127.1"/>
    </source>
</evidence>
<organism evidence="1 2">
    <name type="scientific">Sandarakinorhabdus cyanobacteriorum</name>
    <dbReference type="NCBI Taxonomy" id="1981098"/>
    <lineage>
        <taxon>Bacteria</taxon>
        <taxon>Pseudomonadati</taxon>
        <taxon>Pseudomonadota</taxon>
        <taxon>Alphaproteobacteria</taxon>
        <taxon>Sphingomonadales</taxon>
        <taxon>Sphingosinicellaceae</taxon>
        <taxon>Sandarakinorhabdus</taxon>
    </lineage>
</organism>
<gene>
    <name evidence="1" type="ORF">CHU93_11245</name>
</gene>
<sequence length="94" mass="10138">MLLTLAAGGWLGLRYSTTGKQAQLATGYIAHVVCSCRYVGGRDMASCETDREPGTEVVQIEDDTAKRTVTARVPLLSSRTARFDPEYGCALDPP</sequence>
<dbReference type="OrthoDB" id="7391866at2"/>
<comment type="caution">
    <text evidence="1">The sequence shown here is derived from an EMBL/GenBank/DDBJ whole genome shotgun (WGS) entry which is preliminary data.</text>
</comment>
<evidence type="ECO:0000313" key="2">
    <source>
        <dbReference type="Proteomes" id="UP000216991"/>
    </source>
</evidence>
<dbReference type="Proteomes" id="UP000216991">
    <property type="component" value="Unassembled WGS sequence"/>
</dbReference>